<dbReference type="AlphaFoldDB" id="A0A1D3KA91"/>
<organism evidence="5 6">
    <name type="scientific">Pseudomonas veronii 1YdBTEX2</name>
    <dbReference type="NCBI Taxonomy" id="1295141"/>
    <lineage>
        <taxon>Bacteria</taxon>
        <taxon>Pseudomonadati</taxon>
        <taxon>Pseudomonadota</taxon>
        <taxon>Gammaproteobacteria</taxon>
        <taxon>Pseudomonadales</taxon>
        <taxon>Pseudomonadaceae</taxon>
        <taxon>Pseudomonas</taxon>
    </lineage>
</organism>
<evidence type="ECO:0000259" key="4">
    <source>
        <dbReference type="PROSITE" id="PS50949"/>
    </source>
</evidence>
<dbReference type="Gene3D" id="1.10.10.10">
    <property type="entry name" value="Winged helix-like DNA-binding domain superfamily/Winged helix DNA-binding domain"/>
    <property type="match status" value="1"/>
</dbReference>
<dbReference type="InterPro" id="IPR008920">
    <property type="entry name" value="TF_FadR/GntR_C"/>
</dbReference>
<dbReference type="InterPro" id="IPR036388">
    <property type="entry name" value="WH-like_DNA-bd_sf"/>
</dbReference>
<dbReference type="PANTHER" id="PTHR43537">
    <property type="entry name" value="TRANSCRIPTIONAL REGULATOR, GNTR FAMILY"/>
    <property type="match status" value="1"/>
</dbReference>
<dbReference type="Gene3D" id="1.20.120.530">
    <property type="entry name" value="GntR ligand-binding domain-like"/>
    <property type="match status" value="1"/>
</dbReference>
<dbReference type="InterPro" id="IPR000524">
    <property type="entry name" value="Tscrpt_reg_HTH_GntR"/>
</dbReference>
<evidence type="ECO:0000313" key="5">
    <source>
        <dbReference type="EMBL" id="SBW85228.1"/>
    </source>
</evidence>
<dbReference type="InterPro" id="IPR036390">
    <property type="entry name" value="WH_DNA-bd_sf"/>
</dbReference>
<keyword evidence="1" id="KW-0805">Transcription regulation</keyword>
<evidence type="ECO:0000256" key="3">
    <source>
        <dbReference type="ARBA" id="ARBA00023163"/>
    </source>
</evidence>
<dbReference type="Pfam" id="PF00392">
    <property type="entry name" value="GntR"/>
    <property type="match status" value="1"/>
</dbReference>
<sequence>MKICVDPMSKIVEKSLVVRLADNIREAIVSARLDLGEALSEESLAAAFEVSRTPVREALALLQTEGLVNVVAKSGSYVFSPTEDDIVELCEHRVTLEVEASRRALERNPEATLQAMRVALERMITALEQDDRLSYGAADTEFHLSFFRFCANRYLVDAYERNLGRVAALRTHLARRARGEPDRSCNDHQRLIELAETGKQGALATLLSRHILRTRESYIATLRERQELQSQNSDRVEKIRRKLRL</sequence>
<dbReference type="PANTHER" id="PTHR43537:SF50">
    <property type="entry name" value="TRANSCRIPTIONAL REGULATORY PROTEIN"/>
    <property type="match status" value="1"/>
</dbReference>
<reference evidence="6" key="1">
    <citation type="submission" date="2016-07" db="EMBL/GenBank/DDBJ databases">
        <authorList>
            <person name="Florea S."/>
            <person name="Webb J.S."/>
            <person name="Jaromczyk J."/>
            <person name="Schardl C.L."/>
        </authorList>
    </citation>
    <scope>NUCLEOTIDE SEQUENCE [LARGE SCALE GENOMIC DNA]</scope>
    <source>
        <strain evidence="6">1YdBTEX2</strain>
        <plasmid evidence="6">Plasmid pve_Plasmid</plasmid>
    </source>
</reference>
<keyword evidence="3" id="KW-0804">Transcription</keyword>
<dbReference type="CDD" id="cd07377">
    <property type="entry name" value="WHTH_GntR"/>
    <property type="match status" value="1"/>
</dbReference>
<evidence type="ECO:0000256" key="1">
    <source>
        <dbReference type="ARBA" id="ARBA00023015"/>
    </source>
</evidence>
<accession>A0A1D3KA91</accession>
<dbReference type="Proteomes" id="UP000245431">
    <property type="component" value="Plasmid PVE_plasmid"/>
</dbReference>
<dbReference type="PRINTS" id="PR00035">
    <property type="entry name" value="HTHGNTR"/>
</dbReference>
<dbReference type="SUPFAM" id="SSF48008">
    <property type="entry name" value="GntR ligand-binding domain-like"/>
    <property type="match status" value="1"/>
</dbReference>
<geneLocation type="plasmid" evidence="6">
    <name>pve_Plasmid</name>
</geneLocation>
<dbReference type="Pfam" id="PF07729">
    <property type="entry name" value="FCD"/>
    <property type="match status" value="1"/>
</dbReference>
<dbReference type="SUPFAM" id="SSF46785">
    <property type="entry name" value="Winged helix' DNA-binding domain"/>
    <property type="match status" value="1"/>
</dbReference>
<dbReference type="GO" id="GO:0003677">
    <property type="term" value="F:DNA binding"/>
    <property type="evidence" value="ECO:0007669"/>
    <property type="project" value="UniProtKB-KW"/>
</dbReference>
<keyword evidence="2" id="KW-0238">DNA-binding</keyword>
<name>A0A1D3KA91_PSEVE</name>
<feature type="domain" description="HTH gntR-type" evidence="4">
    <location>
        <begin position="14"/>
        <end position="81"/>
    </location>
</feature>
<evidence type="ECO:0000256" key="2">
    <source>
        <dbReference type="ARBA" id="ARBA00023125"/>
    </source>
</evidence>
<evidence type="ECO:0000313" key="6">
    <source>
        <dbReference type="Proteomes" id="UP000245431"/>
    </source>
</evidence>
<dbReference type="SMART" id="SM00895">
    <property type="entry name" value="FCD"/>
    <property type="match status" value="1"/>
</dbReference>
<keyword evidence="5" id="KW-0614">Plasmid</keyword>
<dbReference type="GO" id="GO:0003700">
    <property type="term" value="F:DNA-binding transcription factor activity"/>
    <property type="evidence" value="ECO:0007669"/>
    <property type="project" value="InterPro"/>
</dbReference>
<gene>
    <name evidence="5" type="ORF">PVE_P0188</name>
</gene>
<dbReference type="SMART" id="SM00345">
    <property type="entry name" value="HTH_GNTR"/>
    <property type="match status" value="1"/>
</dbReference>
<proteinExistence type="predicted"/>
<dbReference type="PROSITE" id="PS50949">
    <property type="entry name" value="HTH_GNTR"/>
    <property type="match status" value="1"/>
</dbReference>
<dbReference type="InterPro" id="IPR011711">
    <property type="entry name" value="GntR_C"/>
</dbReference>
<protein>
    <submittedName>
        <fullName evidence="5">GntR family transcriptional regulator</fullName>
    </submittedName>
</protein>
<dbReference type="EMBL" id="LT599585">
    <property type="protein sequence ID" value="SBW85228.1"/>
    <property type="molecule type" value="Genomic_DNA"/>
</dbReference>